<feature type="non-terminal residue" evidence="1">
    <location>
        <position position="295"/>
    </location>
</feature>
<accession>A0A1D2AJ59</accession>
<protein>
    <submittedName>
        <fullName evidence="1">T complex protein 1 subunit delta like</fullName>
    </submittedName>
</protein>
<name>A0A1D2AJ59_ORNBR</name>
<dbReference type="EMBL" id="GETE01000269">
    <property type="protein sequence ID" value="JAT79188.1"/>
    <property type="molecule type" value="Transcribed_RNA"/>
</dbReference>
<organism evidence="1">
    <name type="scientific">Ornithodoros brasiliensis</name>
    <name type="common">Mouro tick</name>
    <dbReference type="NCBI Taxonomy" id="888526"/>
    <lineage>
        <taxon>Eukaryota</taxon>
        <taxon>Metazoa</taxon>
        <taxon>Ecdysozoa</taxon>
        <taxon>Arthropoda</taxon>
        <taxon>Chelicerata</taxon>
        <taxon>Arachnida</taxon>
        <taxon>Acari</taxon>
        <taxon>Parasitiformes</taxon>
        <taxon>Ixodida</taxon>
        <taxon>Ixodoidea</taxon>
        <taxon>Argasidae</taxon>
        <taxon>Ornithodorinae</taxon>
        <taxon>Ornithodoros</taxon>
    </lineage>
</organism>
<dbReference type="AlphaFoldDB" id="A0A1D2AJ59"/>
<proteinExistence type="predicted"/>
<reference evidence="1" key="1">
    <citation type="submission" date="2016-07" db="EMBL/GenBank/DDBJ databases">
        <title>Salivary Glands transcriptome analysis on engorged females of Ornithodoros brasiliensis (Acari:Argasidae).</title>
        <authorList>
            <person name="Simons S.M."/>
            <person name="Carvalho E."/>
            <person name="Junqueira-de-Azevedo I."/>
            <person name="Ho P.L."/>
            <person name="Giovanni D."/>
            <person name="Mendonca R."/>
            <person name="Onofrio V."/>
            <person name="Landulfo G."/>
            <person name="Ramirez D."/>
            <person name="Barros-Battesti D."/>
        </authorList>
    </citation>
    <scope>NUCLEOTIDE SEQUENCE</scope>
    <source>
        <strain evidence="1">Female</strain>
        <tissue evidence="1">Salivary gland</tissue>
    </source>
</reference>
<evidence type="ECO:0000313" key="1">
    <source>
        <dbReference type="EMBL" id="JAT79188.1"/>
    </source>
</evidence>
<feature type="non-terminal residue" evidence="1">
    <location>
        <position position="1"/>
    </location>
</feature>
<sequence length="295" mass="33373">RLNDVFLQDVGDGSLAHVDARLLLVPCVPVAQFRHRGYGVESCVFGQRVGHHLEGLGKGPHAVRVQSGQQRRLLRQTQRHLHLGGSSARYQRPVFDEAPDDTEGVVQGSLGFFQYQLVRASHQDSDRLARVSHAGHLYVLCAARGDLFGQLCRPQRVRSEVVQGGDGTTAQAATHKLYIFSLNVLHHHYLHLGKEVQCKIRQGVPEDRLLHEENVTASLLYLLDYVEDVSTLLPQHTIHGRIVTHYHLVIHICLRWGNAELDESHFGFLHLVGTSRTCEALREHQAIHQFRVFYR</sequence>